<evidence type="ECO:0000313" key="3">
    <source>
        <dbReference type="Proteomes" id="UP001107961"/>
    </source>
</evidence>
<proteinExistence type="predicted"/>
<feature type="region of interest" description="Disordered" evidence="1">
    <location>
        <begin position="353"/>
        <end position="416"/>
    </location>
</feature>
<dbReference type="EMBL" id="JAJVKT010000062">
    <property type="protein sequence ID" value="MCE7511387.1"/>
    <property type="molecule type" value="Genomic_DNA"/>
</dbReference>
<feature type="region of interest" description="Disordered" evidence="1">
    <location>
        <begin position="16"/>
        <end position="53"/>
    </location>
</feature>
<dbReference type="Pfam" id="PF11130">
    <property type="entry name" value="TraC_F_IV"/>
    <property type="match status" value="1"/>
</dbReference>
<name>A0A9Q3WA41_9GAMM</name>
<feature type="compositionally biased region" description="Basic and acidic residues" evidence="1">
    <location>
        <begin position="357"/>
        <end position="367"/>
    </location>
</feature>
<feature type="non-terminal residue" evidence="2">
    <location>
        <position position="416"/>
    </location>
</feature>
<dbReference type="InterPro" id="IPR025955">
    <property type="entry name" value="TraC/Conjuga_ATPase"/>
</dbReference>
<feature type="compositionally biased region" description="Basic residues" evidence="1">
    <location>
        <begin position="383"/>
        <end position="393"/>
    </location>
</feature>
<protein>
    <submittedName>
        <fullName evidence="2">TraC family protein</fullName>
    </submittedName>
</protein>
<keyword evidence="3" id="KW-1185">Reference proteome</keyword>
<feature type="compositionally biased region" description="Basic and acidic residues" evidence="1">
    <location>
        <begin position="16"/>
        <end position="38"/>
    </location>
</feature>
<dbReference type="AlphaFoldDB" id="A0A9Q3WA41"/>
<dbReference type="Proteomes" id="UP001107961">
    <property type="component" value="Unassembled WGS sequence"/>
</dbReference>
<dbReference type="RefSeq" id="WP_233926266.1">
    <property type="nucleotide sequence ID" value="NZ_JAJVKT010000062.1"/>
</dbReference>
<comment type="caution">
    <text evidence="2">The sequence shown here is derived from an EMBL/GenBank/DDBJ whole genome shotgun (WGS) entry which is preliminary data.</text>
</comment>
<sequence>MLDALKTFFYHRDHRASEEDATRLPPSHHHEDHEDRVADGNGTPVAQPRGKPLTWPEIKKAYQRGPSFTRFLPWVEYLPDSGCFLLEDGVSVGIAAEVTPIPTEGRSQDTLAGLRDQIEATLQDALPEYDSYPWVVQLYCRDEVDPAAEMARVVQHADPALLDTAFTQAWLRSMEQHLQAIAKPGGLFQDDVVTRTDWRGQTRRVRLVLYRWLGPNPKGVPEEATNQVYDRLAAGLEGTGLQLKKMNGAAFHRWMLTWFNPRPATDPDTPHAFYDRVAYPGDDAVAGLPDYDFAEDLLYRSPRADVDSGLWYFDGLPHRAIPVEAMRRAPDVGHLTGEMPPGRWAGVQRAYGRAAGGHRDGPHDGRHAPGRVGGPHQHPTRQGARRQRARHRGAGGLPNRTRHAEPESQALSVLPG</sequence>
<organism evidence="2 3">
    <name type="scientific">Alloalcanivorax xenomutans</name>
    <dbReference type="NCBI Taxonomy" id="1094342"/>
    <lineage>
        <taxon>Bacteria</taxon>
        <taxon>Pseudomonadati</taxon>
        <taxon>Pseudomonadota</taxon>
        <taxon>Gammaproteobacteria</taxon>
        <taxon>Oceanospirillales</taxon>
        <taxon>Alcanivoracaceae</taxon>
        <taxon>Alloalcanivorax</taxon>
    </lineage>
</organism>
<accession>A0A9Q3WA41</accession>
<reference evidence="2" key="1">
    <citation type="submission" date="2022-01" db="EMBL/GenBank/DDBJ databases">
        <authorList>
            <person name="Karlyshev A.V."/>
            <person name="Jaspars M."/>
        </authorList>
    </citation>
    <scope>NUCLEOTIDE SEQUENCE</scope>
    <source>
        <strain evidence="2">AGSA3-2</strain>
    </source>
</reference>
<gene>
    <name evidence="2" type="ORF">LZG35_22365</name>
</gene>
<evidence type="ECO:0000256" key="1">
    <source>
        <dbReference type="SAM" id="MobiDB-lite"/>
    </source>
</evidence>
<evidence type="ECO:0000313" key="2">
    <source>
        <dbReference type="EMBL" id="MCE7511387.1"/>
    </source>
</evidence>